<evidence type="ECO:0000313" key="1">
    <source>
        <dbReference type="EMBL" id="CAB0010943.1"/>
    </source>
</evidence>
<sequence length="56" mass="6182">MVRRTHLSPCSDDLPTLAVPHCTGSLPSKKSNCVPFMQSASRKSFKIPTQKCFETS</sequence>
<organism evidence="1 2">
    <name type="scientific">Nesidiocoris tenuis</name>
    <dbReference type="NCBI Taxonomy" id="355587"/>
    <lineage>
        <taxon>Eukaryota</taxon>
        <taxon>Metazoa</taxon>
        <taxon>Ecdysozoa</taxon>
        <taxon>Arthropoda</taxon>
        <taxon>Hexapoda</taxon>
        <taxon>Insecta</taxon>
        <taxon>Pterygota</taxon>
        <taxon>Neoptera</taxon>
        <taxon>Paraneoptera</taxon>
        <taxon>Hemiptera</taxon>
        <taxon>Heteroptera</taxon>
        <taxon>Panheteroptera</taxon>
        <taxon>Cimicomorpha</taxon>
        <taxon>Miridae</taxon>
        <taxon>Dicyphina</taxon>
        <taxon>Nesidiocoris</taxon>
    </lineage>
</organism>
<dbReference type="EMBL" id="CADCXU010023477">
    <property type="protein sequence ID" value="CAB0010943.1"/>
    <property type="molecule type" value="Genomic_DNA"/>
</dbReference>
<feature type="non-terminal residue" evidence="1">
    <location>
        <position position="56"/>
    </location>
</feature>
<protein>
    <submittedName>
        <fullName evidence="1">Uncharacterized protein</fullName>
    </submittedName>
</protein>
<keyword evidence="2" id="KW-1185">Reference proteome</keyword>
<proteinExistence type="predicted"/>
<dbReference type="Proteomes" id="UP000479000">
    <property type="component" value="Unassembled WGS sequence"/>
</dbReference>
<gene>
    <name evidence="1" type="ORF">NTEN_LOCUS15936</name>
</gene>
<reference evidence="1 2" key="1">
    <citation type="submission" date="2020-02" db="EMBL/GenBank/DDBJ databases">
        <authorList>
            <person name="Ferguson B K."/>
        </authorList>
    </citation>
    <scope>NUCLEOTIDE SEQUENCE [LARGE SCALE GENOMIC DNA]</scope>
</reference>
<accession>A0A6H5HC54</accession>
<dbReference type="AlphaFoldDB" id="A0A6H5HC54"/>
<name>A0A6H5HC54_9HEMI</name>
<evidence type="ECO:0000313" key="2">
    <source>
        <dbReference type="Proteomes" id="UP000479000"/>
    </source>
</evidence>